<dbReference type="PANTHER" id="PTHR43547:SF2">
    <property type="entry name" value="HYBRID SIGNAL TRANSDUCTION HISTIDINE KINASE C"/>
    <property type="match status" value="1"/>
</dbReference>
<dbReference type="Gene3D" id="3.30.565.10">
    <property type="entry name" value="Histidine kinase-like ATPase, C-terminal domain"/>
    <property type="match status" value="1"/>
</dbReference>
<dbReference type="InterPro" id="IPR015943">
    <property type="entry name" value="WD40/YVTN_repeat-like_dom_sf"/>
</dbReference>
<dbReference type="SUPFAM" id="SSF69322">
    <property type="entry name" value="Tricorn protease domain 2"/>
    <property type="match status" value="1"/>
</dbReference>
<dbReference type="SUPFAM" id="SSF47384">
    <property type="entry name" value="Homodimeric domain of signal transducing histidine kinase"/>
    <property type="match status" value="1"/>
</dbReference>
<evidence type="ECO:0000313" key="5">
    <source>
        <dbReference type="Proteomes" id="UP000306918"/>
    </source>
</evidence>
<dbReference type="InterPro" id="IPR013783">
    <property type="entry name" value="Ig-like_fold"/>
</dbReference>
<dbReference type="Pfam" id="PF07494">
    <property type="entry name" value="Reg_prop"/>
    <property type="match status" value="1"/>
</dbReference>
<protein>
    <recommendedName>
        <fullName evidence="3">Histidine kinase domain-containing protein</fullName>
    </recommendedName>
</protein>
<gene>
    <name evidence="4" type="ORF">FAM09_09710</name>
</gene>
<dbReference type="OrthoDB" id="8676692at2"/>
<comment type="caution">
    <text evidence="4">The sequence shown here is derived from an EMBL/GenBank/DDBJ whole genome shotgun (WGS) entry which is preliminary data.</text>
</comment>
<evidence type="ECO:0000256" key="2">
    <source>
        <dbReference type="SAM" id="Phobius"/>
    </source>
</evidence>
<dbReference type="SMART" id="SM00387">
    <property type="entry name" value="HATPase_c"/>
    <property type="match status" value="1"/>
</dbReference>
<sequence length="1029" mass="118101">MPITPKPGVFSLLILTSCLTLNAQRIMKDFSITNYNSDNLLPQNSIKSMTFDKNGFLWMATEMGIVRFDGRYAKYYNTDNTSALHTNRCDLVKTTGAACKLIIEPEFGSHILLTPTHDYQLAYDSSLSGDTLQSNLWNNQLFHFKRLYKQQAHAGKYQALLNDLDKNKQIVTVNEKQAYVKKGSELYFMDENTGQIQRLAHMNNLRCRLMFSVDSLFFYIDEANKVHAFKNGLLQPNIVASQKLNQLLQQPGAIDKTEFVLRDSRHTFLQGKGSIMMLVVENNQLHYHTIVSNIPNKDISCIIYNEPGKILYLGTTTNGLYILKKHDFKVLTFDNTRADINCLYAQVELDNGKILTSSGILTNDKKNNRAFSKPFDNYAILKAHDGWLWYSSNHWLMRSDPTFQINTRVKNIGELLTGILETDKKEIIYSTLSQVIMLSGNEEIVLVAHSGLLKGAVISALGYLGKNIIWIGTNKGLYRYNITNRTLMKENELSNANVRMIYTARDSSIWIGTYHDGFYKYHKQHFIRMPQDAQNRLSGVHTFMEDKKGYFWIATNKGLFTVNKKELDNVSNGQKDAVFYYYIDKSSGFRTNEFNGGCTPCGIVTENRLFSLPSMDGLVQFNPDSVYLAPIDKPVFVDYITVNSKPVQPDTILRIAPPFQQMAIGFSSPYFGNPANLHLEYSIPEVDKQWYRLADDHTLVLTGLAKGAYTLLVRKQVNYRQYIYKTIHFTIIPRWHETTLFRLLAVFLGIGLLVTYFLTRYDRQRKRSIYLEQKVFERTHELSLTVKELERSNESLNITKQNLSESNRVKEKMLSIILHDLRSPLKFLHMLATRLEQDHSTITPEEHSPLLSQFRQATSDLYVFIQDFLVWTNSQKQGVMIKKETIVLRETVNDILSLYKVGSQIKNNIITNNVPEHIRITTDVNILKLIIRNLIDNANKYCTNGKIMIDVLETGTHLSLTISDTGRKMERSLMEKILNNAYTQTDISHGFGFKVINELLVKIDGRLQIDLTDAEPGNRISILFKKESL</sequence>
<dbReference type="GO" id="GO:0000155">
    <property type="term" value="F:phosphorelay sensor kinase activity"/>
    <property type="evidence" value="ECO:0007669"/>
    <property type="project" value="InterPro"/>
</dbReference>
<dbReference type="InterPro" id="IPR005467">
    <property type="entry name" value="His_kinase_dom"/>
</dbReference>
<name>A0A4V4H1E8_9BACT</name>
<dbReference type="Gene3D" id="1.10.287.130">
    <property type="match status" value="1"/>
</dbReference>
<dbReference type="InterPro" id="IPR036097">
    <property type="entry name" value="HisK_dim/P_sf"/>
</dbReference>
<organism evidence="4 5">
    <name type="scientific">Niastella caeni</name>
    <dbReference type="NCBI Taxonomy" id="2569763"/>
    <lineage>
        <taxon>Bacteria</taxon>
        <taxon>Pseudomonadati</taxon>
        <taxon>Bacteroidota</taxon>
        <taxon>Chitinophagia</taxon>
        <taxon>Chitinophagales</taxon>
        <taxon>Chitinophagaceae</taxon>
        <taxon>Niastella</taxon>
    </lineage>
</organism>
<feature type="transmembrane region" description="Helical" evidence="2">
    <location>
        <begin position="740"/>
        <end position="759"/>
    </location>
</feature>
<dbReference type="SUPFAM" id="SSF55874">
    <property type="entry name" value="ATPase domain of HSP90 chaperone/DNA topoisomerase II/histidine kinase"/>
    <property type="match status" value="1"/>
</dbReference>
<keyword evidence="5" id="KW-1185">Reference proteome</keyword>
<dbReference type="InterPro" id="IPR003594">
    <property type="entry name" value="HATPase_dom"/>
</dbReference>
<dbReference type="InterPro" id="IPR011110">
    <property type="entry name" value="Reg_prop"/>
</dbReference>
<dbReference type="InterPro" id="IPR036890">
    <property type="entry name" value="HATPase_C_sf"/>
</dbReference>
<dbReference type="Gene3D" id="2.60.40.10">
    <property type="entry name" value="Immunoglobulins"/>
    <property type="match status" value="1"/>
</dbReference>
<keyword evidence="2" id="KW-0472">Membrane</keyword>
<dbReference type="Pfam" id="PF02518">
    <property type="entry name" value="HATPase_c"/>
    <property type="match status" value="1"/>
</dbReference>
<evidence type="ECO:0000259" key="3">
    <source>
        <dbReference type="PROSITE" id="PS50109"/>
    </source>
</evidence>
<dbReference type="AlphaFoldDB" id="A0A4V4H1E8"/>
<dbReference type="PROSITE" id="PS51257">
    <property type="entry name" value="PROKAR_LIPOPROTEIN"/>
    <property type="match status" value="1"/>
</dbReference>
<evidence type="ECO:0000256" key="1">
    <source>
        <dbReference type="ARBA" id="ARBA00022553"/>
    </source>
</evidence>
<dbReference type="CDD" id="cd00075">
    <property type="entry name" value="HATPase"/>
    <property type="match status" value="1"/>
</dbReference>
<keyword evidence="2" id="KW-0812">Transmembrane</keyword>
<feature type="domain" description="Histidine kinase" evidence="3">
    <location>
        <begin position="816"/>
        <end position="1028"/>
    </location>
</feature>
<proteinExistence type="predicted"/>
<dbReference type="Proteomes" id="UP000306918">
    <property type="component" value="Unassembled WGS sequence"/>
</dbReference>
<keyword evidence="1" id="KW-0597">Phosphoprotein</keyword>
<dbReference type="PANTHER" id="PTHR43547">
    <property type="entry name" value="TWO-COMPONENT HISTIDINE KINASE"/>
    <property type="match status" value="1"/>
</dbReference>
<evidence type="ECO:0000313" key="4">
    <source>
        <dbReference type="EMBL" id="THU40146.1"/>
    </source>
</evidence>
<dbReference type="Gene3D" id="2.130.10.10">
    <property type="entry name" value="YVTN repeat-like/Quinoprotein amine dehydrogenase"/>
    <property type="match status" value="3"/>
</dbReference>
<dbReference type="PROSITE" id="PS50109">
    <property type="entry name" value="HIS_KIN"/>
    <property type="match status" value="1"/>
</dbReference>
<reference evidence="4 5" key="1">
    <citation type="submission" date="2019-04" db="EMBL/GenBank/DDBJ databases">
        <title>Niastella caeni sp. nov., isolated from activated sludge.</title>
        <authorList>
            <person name="Sheng M."/>
        </authorList>
    </citation>
    <scope>NUCLEOTIDE SEQUENCE [LARGE SCALE GENOMIC DNA]</scope>
    <source>
        <strain evidence="4 5">HX-2-15</strain>
    </source>
</reference>
<keyword evidence="2" id="KW-1133">Transmembrane helix</keyword>
<dbReference type="EMBL" id="STFF01000002">
    <property type="protein sequence ID" value="THU40146.1"/>
    <property type="molecule type" value="Genomic_DNA"/>
</dbReference>
<accession>A0A4V4H1E8</accession>